<evidence type="ECO:0000256" key="1">
    <source>
        <dbReference type="SAM" id="MobiDB-lite"/>
    </source>
</evidence>
<sequence>MCAHRLFVTHSSIVTSAHHTVAPKSTNIPPPGVEKNDNPPPRSSVCDLQKREPTLTPLDLLG</sequence>
<dbReference type="Proteomes" id="UP000002630">
    <property type="component" value="Linkage Group LG02"/>
</dbReference>
<evidence type="ECO:0000313" key="3">
    <source>
        <dbReference type="Proteomes" id="UP000002630"/>
    </source>
</evidence>
<dbReference type="EMBL" id="FN649727">
    <property type="protein sequence ID" value="CBJ25539.1"/>
    <property type="molecule type" value="Genomic_DNA"/>
</dbReference>
<dbReference type="EMBL" id="FN648486">
    <property type="protein sequence ID" value="CBJ25539.1"/>
    <property type="molecule type" value="Genomic_DNA"/>
</dbReference>
<reference evidence="2 3" key="1">
    <citation type="journal article" date="2010" name="Nature">
        <title>The Ectocarpus genome and the independent evolution of multicellularity in brown algae.</title>
        <authorList>
            <person name="Cock J.M."/>
            <person name="Sterck L."/>
            <person name="Rouze P."/>
            <person name="Scornet D."/>
            <person name="Allen A.E."/>
            <person name="Amoutzias G."/>
            <person name="Anthouard V."/>
            <person name="Artiguenave F."/>
            <person name="Aury J.M."/>
            <person name="Badger J.H."/>
            <person name="Beszteri B."/>
            <person name="Billiau K."/>
            <person name="Bonnet E."/>
            <person name="Bothwell J.H."/>
            <person name="Bowler C."/>
            <person name="Boyen C."/>
            <person name="Brownlee C."/>
            <person name="Carrano C.J."/>
            <person name="Charrier B."/>
            <person name="Cho G.Y."/>
            <person name="Coelho S.M."/>
            <person name="Collen J."/>
            <person name="Corre E."/>
            <person name="Da Silva C."/>
            <person name="Delage L."/>
            <person name="Delaroque N."/>
            <person name="Dittami S.M."/>
            <person name="Doulbeau S."/>
            <person name="Elias M."/>
            <person name="Farnham G."/>
            <person name="Gachon C.M."/>
            <person name="Gschloessl B."/>
            <person name="Heesch S."/>
            <person name="Jabbari K."/>
            <person name="Jubin C."/>
            <person name="Kawai H."/>
            <person name="Kimura K."/>
            <person name="Kloareg B."/>
            <person name="Kupper F.C."/>
            <person name="Lang D."/>
            <person name="Le Bail A."/>
            <person name="Leblanc C."/>
            <person name="Lerouge P."/>
            <person name="Lohr M."/>
            <person name="Lopez P.J."/>
            <person name="Martens C."/>
            <person name="Maumus F."/>
            <person name="Michel G."/>
            <person name="Miranda-Saavedra D."/>
            <person name="Morales J."/>
            <person name="Moreau H."/>
            <person name="Motomura T."/>
            <person name="Nagasato C."/>
            <person name="Napoli C.A."/>
            <person name="Nelson D.R."/>
            <person name="Nyvall-Collen P."/>
            <person name="Peters A.F."/>
            <person name="Pommier C."/>
            <person name="Potin P."/>
            <person name="Poulain J."/>
            <person name="Quesneville H."/>
            <person name="Read B."/>
            <person name="Rensing S.A."/>
            <person name="Ritter A."/>
            <person name="Rousvoal S."/>
            <person name="Samanta M."/>
            <person name="Samson G."/>
            <person name="Schroeder D.C."/>
            <person name="Segurens B."/>
            <person name="Strittmatter M."/>
            <person name="Tonon T."/>
            <person name="Tregear J.W."/>
            <person name="Valentin K."/>
            <person name="von Dassow P."/>
            <person name="Yamagishi T."/>
            <person name="Van de Peer Y."/>
            <person name="Wincker P."/>
        </authorList>
    </citation>
    <scope>NUCLEOTIDE SEQUENCE [LARGE SCALE GENOMIC DNA]</scope>
    <source>
        <strain evidence="3">Ec32 / CCAP1310/4</strain>
    </source>
</reference>
<dbReference type="AlphaFoldDB" id="D7FW19"/>
<evidence type="ECO:0000313" key="2">
    <source>
        <dbReference type="EMBL" id="CBJ25539.1"/>
    </source>
</evidence>
<accession>D7FW19</accession>
<proteinExistence type="predicted"/>
<name>D7FW19_ECTSI</name>
<feature type="compositionally biased region" description="Pro residues" evidence="1">
    <location>
        <begin position="28"/>
        <end position="42"/>
    </location>
</feature>
<gene>
    <name evidence="2" type="ORF">Esi_0003_0181</name>
</gene>
<protein>
    <submittedName>
        <fullName evidence="2">Uncharacterized protein</fullName>
    </submittedName>
</protein>
<feature type="compositionally biased region" description="Polar residues" evidence="1">
    <location>
        <begin position="18"/>
        <end position="27"/>
    </location>
</feature>
<dbReference type="InParanoid" id="D7FW19"/>
<organism evidence="2 3">
    <name type="scientific">Ectocarpus siliculosus</name>
    <name type="common">Brown alga</name>
    <name type="synonym">Conferva siliculosa</name>
    <dbReference type="NCBI Taxonomy" id="2880"/>
    <lineage>
        <taxon>Eukaryota</taxon>
        <taxon>Sar</taxon>
        <taxon>Stramenopiles</taxon>
        <taxon>Ochrophyta</taxon>
        <taxon>PX clade</taxon>
        <taxon>Phaeophyceae</taxon>
        <taxon>Ectocarpales</taxon>
        <taxon>Ectocarpaceae</taxon>
        <taxon>Ectocarpus</taxon>
    </lineage>
</organism>
<feature type="region of interest" description="Disordered" evidence="1">
    <location>
        <begin position="18"/>
        <end position="62"/>
    </location>
</feature>
<keyword evidence="3" id="KW-1185">Reference proteome</keyword>